<feature type="domain" description="Helicase ATP-binding" evidence="12">
    <location>
        <begin position="51"/>
        <end position="239"/>
    </location>
</feature>
<feature type="short sequence motif" description="Q motif" evidence="11">
    <location>
        <begin position="20"/>
        <end position="48"/>
    </location>
</feature>
<dbReference type="PANTHER" id="PTHR47959">
    <property type="entry name" value="ATP-DEPENDENT RNA HELICASE RHLE-RELATED"/>
    <property type="match status" value="1"/>
</dbReference>
<evidence type="ECO:0000256" key="2">
    <source>
        <dbReference type="ARBA" id="ARBA00012552"/>
    </source>
</evidence>
<keyword evidence="9" id="KW-0539">Nucleus</keyword>
<dbReference type="Gene3D" id="3.40.50.300">
    <property type="entry name" value="P-loop containing nucleotide triphosphate hydrolases"/>
    <property type="match status" value="1"/>
</dbReference>
<dbReference type="GO" id="GO:0003723">
    <property type="term" value="F:RNA binding"/>
    <property type="evidence" value="ECO:0007669"/>
    <property type="project" value="UniProtKB-KW"/>
</dbReference>
<gene>
    <name evidence="14" type="ORF">D9756_007261</name>
</gene>
<name>A0A8H5D5D1_9AGAR</name>
<evidence type="ECO:0000256" key="8">
    <source>
        <dbReference type="ARBA" id="ARBA00022884"/>
    </source>
</evidence>
<dbReference type="InterPro" id="IPR050079">
    <property type="entry name" value="DEAD_box_RNA_helicase"/>
</dbReference>
<dbReference type="InterPro" id="IPR014014">
    <property type="entry name" value="RNA_helicase_DEAD_Q_motif"/>
</dbReference>
<evidence type="ECO:0000313" key="14">
    <source>
        <dbReference type="EMBL" id="KAF5353885.1"/>
    </source>
</evidence>
<dbReference type="OrthoDB" id="10265785at2759"/>
<proteinExistence type="predicted"/>
<dbReference type="GO" id="GO:0003724">
    <property type="term" value="F:RNA helicase activity"/>
    <property type="evidence" value="ECO:0007669"/>
    <property type="project" value="UniProtKB-EC"/>
</dbReference>
<evidence type="ECO:0000256" key="7">
    <source>
        <dbReference type="ARBA" id="ARBA00022840"/>
    </source>
</evidence>
<keyword evidence="3" id="KW-0690">Ribosome biogenesis</keyword>
<keyword evidence="4" id="KW-0547">Nucleotide-binding</keyword>
<dbReference type="Pfam" id="PF00270">
    <property type="entry name" value="DEAD"/>
    <property type="match status" value="1"/>
</dbReference>
<organism evidence="14 15">
    <name type="scientific">Leucocoprinus leucothites</name>
    <dbReference type="NCBI Taxonomy" id="201217"/>
    <lineage>
        <taxon>Eukaryota</taxon>
        <taxon>Fungi</taxon>
        <taxon>Dikarya</taxon>
        <taxon>Basidiomycota</taxon>
        <taxon>Agaricomycotina</taxon>
        <taxon>Agaricomycetes</taxon>
        <taxon>Agaricomycetidae</taxon>
        <taxon>Agaricales</taxon>
        <taxon>Agaricineae</taxon>
        <taxon>Agaricaceae</taxon>
        <taxon>Leucocoprinus</taxon>
    </lineage>
</organism>
<dbReference type="GO" id="GO:0005829">
    <property type="term" value="C:cytosol"/>
    <property type="evidence" value="ECO:0007669"/>
    <property type="project" value="TreeGrafter"/>
</dbReference>
<dbReference type="SUPFAM" id="SSF52540">
    <property type="entry name" value="P-loop containing nucleoside triphosphate hydrolases"/>
    <property type="match status" value="1"/>
</dbReference>
<evidence type="ECO:0000313" key="15">
    <source>
        <dbReference type="Proteomes" id="UP000559027"/>
    </source>
</evidence>
<reference evidence="14 15" key="1">
    <citation type="journal article" date="2020" name="ISME J.">
        <title>Uncovering the hidden diversity of litter-decomposition mechanisms in mushroom-forming fungi.</title>
        <authorList>
            <person name="Floudas D."/>
            <person name="Bentzer J."/>
            <person name="Ahren D."/>
            <person name="Johansson T."/>
            <person name="Persson P."/>
            <person name="Tunlid A."/>
        </authorList>
    </citation>
    <scope>NUCLEOTIDE SEQUENCE [LARGE SCALE GENOMIC DNA]</scope>
    <source>
        <strain evidence="14 15">CBS 146.42</strain>
    </source>
</reference>
<evidence type="ECO:0000256" key="3">
    <source>
        <dbReference type="ARBA" id="ARBA00022517"/>
    </source>
</evidence>
<evidence type="ECO:0000256" key="1">
    <source>
        <dbReference type="ARBA" id="ARBA00004123"/>
    </source>
</evidence>
<evidence type="ECO:0000256" key="10">
    <source>
        <dbReference type="ARBA" id="ARBA00047984"/>
    </source>
</evidence>
<dbReference type="GO" id="GO:0016787">
    <property type="term" value="F:hydrolase activity"/>
    <property type="evidence" value="ECO:0007669"/>
    <property type="project" value="UniProtKB-KW"/>
</dbReference>
<comment type="caution">
    <text evidence="14">The sequence shown here is derived from an EMBL/GenBank/DDBJ whole genome shotgun (WGS) entry which is preliminary data.</text>
</comment>
<evidence type="ECO:0000256" key="5">
    <source>
        <dbReference type="ARBA" id="ARBA00022801"/>
    </source>
</evidence>
<evidence type="ECO:0000259" key="13">
    <source>
        <dbReference type="PROSITE" id="PS51195"/>
    </source>
</evidence>
<dbReference type="SMART" id="SM00487">
    <property type="entry name" value="DEXDc"/>
    <property type="match status" value="1"/>
</dbReference>
<keyword evidence="8" id="KW-0694">RNA-binding</keyword>
<protein>
    <recommendedName>
        <fullName evidence="2">RNA helicase</fullName>
        <ecNumber evidence="2">3.6.4.13</ecNumber>
    </recommendedName>
</protein>
<dbReference type="InterPro" id="IPR027417">
    <property type="entry name" value="P-loop_NTPase"/>
</dbReference>
<keyword evidence="6" id="KW-0347">Helicase</keyword>
<sequence length="249" mass="28067">MSTKEFQDDEIESNWDQVVDNFENMDLKPELLRGIYAYGLERPSAIQRRAIVPVISDRDIIAQALPGTGKTTSFAISILQKASALIRYETSPVLIFIFLDENTEGTQQVLILAPTRELAQQIQKVVLALGEYMNIKCHACIGGTTLGEDMAKLREGAHVIAGTPGRVFDMIRRRVLRTNTIKIFCLVETDKLLSCGFKDQVYKVFQRLPQNAQVALHSDTMPTKVLEVTKDFVRDPVRILARKDERVDS</sequence>
<dbReference type="EMBL" id="JAACJO010000009">
    <property type="protein sequence ID" value="KAF5353885.1"/>
    <property type="molecule type" value="Genomic_DNA"/>
</dbReference>
<dbReference type="Proteomes" id="UP000559027">
    <property type="component" value="Unassembled WGS sequence"/>
</dbReference>
<dbReference type="PROSITE" id="PS51192">
    <property type="entry name" value="HELICASE_ATP_BIND_1"/>
    <property type="match status" value="1"/>
</dbReference>
<dbReference type="GO" id="GO:0005524">
    <property type="term" value="F:ATP binding"/>
    <property type="evidence" value="ECO:0007669"/>
    <property type="project" value="UniProtKB-KW"/>
</dbReference>
<feature type="domain" description="DEAD-box RNA helicase Q" evidence="13">
    <location>
        <begin position="20"/>
        <end position="48"/>
    </location>
</feature>
<dbReference type="PANTHER" id="PTHR47959:SF1">
    <property type="entry name" value="ATP-DEPENDENT RNA HELICASE DBPA"/>
    <property type="match status" value="1"/>
</dbReference>
<evidence type="ECO:0000256" key="6">
    <source>
        <dbReference type="ARBA" id="ARBA00022806"/>
    </source>
</evidence>
<dbReference type="EC" id="3.6.4.13" evidence="2"/>
<dbReference type="PROSITE" id="PS51195">
    <property type="entry name" value="Q_MOTIF"/>
    <property type="match status" value="1"/>
</dbReference>
<evidence type="ECO:0000259" key="12">
    <source>
        <dbReference type="PROSITE" id="PS51192"/>
    </source>
</evidence>
<keyword evidence="7" id="KW-0067">ATP-binding</keyword>
<dbReference type="InterPro" id="IPR014001">
    <property type="entry name" value="Helicase_ATP-bd"/>
</dbReference>
<evidence type="ECO:0000256" key="9">
    <source>
        <dbReference type="ARBA" id="ARBA00023242"/>
    </source>
</evidence>
<keyword evidence="5" id="KW-0378">Hydrolase</keyword>
<accession>A0A8H5D5D1</accession>
<dbReference type="GO" id="GO:0005634">
    <property type="term" value="C:nucleus"/>
    <property type="evidence" value="ECO:0007669"/>
    <property type="project" value="UniProtKB-SubCell"/>
</dbReference>
<keyword evidence="15" id="KW-1185">Reference proteome</keyword>
<dbReference type="InterPro" id="IPR011545">
    <property type="entry name" value="DEAD/DEAH_box_helicase_dom"/>
</dbReference>
<dbReference type="AlphaFoldDB" id="A0A8H5D5D1"/>
<comment type="subcellular location">
    <subcellularLocation>
        <location evidence="1">Nucleus</location>
    </subcellularLocation>
</comment>
<dbReference type="GO" id="GO:0010467">
    <property type="term" value="P:gene expression"/>
    <property type="evidence" value="ECO:0007669"/>
    <property type="project" value="UniProtKB-ARBA"/>
</dbReference>
<comment type="catalytic activity">
    <reaction evidence="10">
        <text>ATP + H2O = ADP + phosphate + H(+)</text>
        <dbReference type="Rhea" id="RHEA:13065"/>
        <dbReference type="ChEBI" id="CHEBI:15377"/>
        <dbReference type="ChEBI" id="CHEBI:15378"/>
        <dbReference type="ChEBI" id="CHEBI:30616"/>
        <dbReference type="ChEBI" id="CHEBI:43474"/>
        <dbReference type="ChEBI" id="CHEBI:456216"/>
        <dbReference type="EC" id="3.6.4.13"/>
    </reaction>
</comment>
<dbReference type="GO" id="GO:0042254">
    <property type="term" value="P:ribosome biogenesis"/>
    <property type="evidence" value="ECO:0007669"/>
    <property type="project" value="UniProtKB-KW"/>
</dbReference>
<evidence type="ECO:0000256" key="11">
    <source>
        <dbReference type="PROSITE-ProRule" id="PRU00552"/>
    </source>
</evidence>
<evidence type="ECO:0000256" key="4">
    <source>
        <dbReference type="ARBA" id="ARBA00022741"/>
    </source>
</evidence>